<dbReference type="Pfam" id="PF00795">
    <property type="entry name" value="CN_hydrolase"/>
    <property type="match status" value="1"/>
</dbReference>
<dbReference type="EMBL" id="VLNR01000046">
    <property type="protein sequence ID" value="TSE06348.1"/>
    <property type="molecule type" value="Genomic_DNA"/>
</dbReference>
<evidence type="ECO:0000313" key="3">
    <source>
        <dbReference type="EMBL" id="TSE06348.1"/>
    </source>
</evidence>
<proteinExistence type="predicted"/>
<accession>A0A554VG56</accession>
<dbReference type="Proteomes" id="UP000318833">
    <property type="component" value="Unassembled WGS sequence"/>
</dbReference>
<comment type="caution">
    <text evidence="3">The sequence shown here is derived from an EMBL/GenBank/DDBJ whole genome shotgun (WGS) entry which is preliminary data.</text>
</comment>
<dbReference type="CDD" id="cd07197">
    <property type="entry name" value="nitrilase"/>
    <property type="match status" value="1"/>
</dbReference>
<dbReference type="InterPro" id="IPR050345">
    <property type="entry name" value="Aliph_Amidase/BUP"/>
</dbReference>
<dbReference type="InterPro" id="IPR003010">
    <property type="entry name" value="C-N_Hydrolase"/>
</dbReference>
<dbReference type="Gene3D" id="3.60.110.10">
    <property type="entry name" value="Carbon-nitrogen hydrolase"/>
    <property type="match status" value="1"/>
</dbReference>
<dbReference type="OrthoDB" id="9803818at2"/>
<reference evidence="3 4" key="1">
    <citation type="submission" date="2019-07" db="EMBL/GenBank/DDBJ databases">
        <title>The draft genome sequence of Aquimarina algiphila M91.</title>
        <authorList>
            <person name="Meng X."/>
        </authorList>
    </citation>
    <scope>NUCLEOTIDE SEQUENCE [LARGE SCALE GENOMIC DNA]</scope>
    <source>
        <strain evidence="3 4">M91</strain>
    </source>
</reference>
<evidence type="ECO:0000259" key="2">
    <source>
        <dbReference type="PROSITE" id="PS50263"/>
    </source>
</evidence>
<gene>
    <name evidence="3" type="ORF">FOF46_19510</name>
</gene>
<dbReference type="PANTHER" id="PTHR43674:SF2">
    <property type="entry name" value="BETA-UREIDOPROPIONASE"/>
    <property type="match status" value="1"/>
</dbReference>
<dbReference type="RefSeq" id="WP_143917602.1">
    <property type="nucleotide sequence ID" value="NZ_CANMIK010000034.1"/>
</dbReference>
<sequence length="243" mass="27262">MKICSVQTKPITGDIECNIADHKAWIKLAVLHQTDCIIFPELSLTGYEPELAKKLAIFPNDHRLDDFQKLSDQHKIVIGVGVPTKSKTGIFISMIVFQPNTERNTYSKKYLHIDEEPFFIPGENIKPLIINEEQIAIAICYETSIQEHIDQAIKHKATLYMASVAKFTNGIEKANHRLTEIAKTHHITTMMSNAIGKADNGQCAGNSSVWDEAGHKIGQLDNTSEGILVFDTKTKKLTTVYRQ</sequence>
<dbReference type="GO" id="GO:0033388">
    <property type="term" value="P:putrescine biosynthetic process from arginine"/>
    <property type="evidence" value="ECO:0007669"/>
    <property type="project" value="TreeGrafter"/>
</dbReference>
<evidence type="ECO:0000313" key="4">
    <source>
        <dbReference type="Proteomes" id="UP000318833"/>
    </source>
</evidence>
<dbReference type="AlphaFoldDB" id="A0A554VG56"/>
<dbReference type="GO" id="GO:0050126">
    <property type="term" value="F:N-carbamoylputrescine amidase activity"/>
    <property type="evidence" value="ECO:0007669"/>
    <property type="project" value="TreeGrafter"/>
</dbReference>
<organism evidence="3 4">
    <name type="scientific">Aquimarina algiphila</name>
    <dbReference type="NCBI Taxonomy" id="2047982"/>
    <lineage>
        <taxon>Bacteria</taxon>
        <taxon>Pseudomonadati</taxon>
        <taxon>Bacteroidota</taxon>
        <taxon>Flavobacteriia</taxon>
        <taxon>Flavobacteriales</taxon>
        <taxon>Flavobacteriaceae</taxon>
        <taxon>Aquimarina</taxon>
    </lineage>
</organism>
<dbReference type="InterPro" id="IPR036526">
    <property type="entry name" value="C-N_Hydrolase_sf"/>
</dbReference>
<protein>
    <submittedName>
        <fullName evidence="3">Carbon-nitrogen hydrolase family protein</fullName>
    </submittedName>
</protein>
<dbReference type="SUPFAM" id="SSF56317">
    <property type="entry name" value="Carbon-nitrogen hydrolase"/>
    <property type="match status" value="1"/>
</dbReference>
<evidence type="ECO:0000256" key="1">
    <source>
        <dbReference type="ARBA" id="ARBA00022801"/>
    </source>
</evidence>
<keyword evidence="4" id="KW-1185">Reference proteome</keyword>
<name>A0A554VG56_9FLAO</name>
<feature type="domain" description="CN hydrolase" evidence="2">
    <location>
        <begin position="1"/>
        <end position="234"/>
    </location>
</feature>
<keyword evidence="1 3" id="KW-0378">Hydrolase</keyword>
<dbReference type="PANTHER" id="PTHR43674">
    <property type="entry name" value="NITRILASE C965.09-RELATED"/>
    <property type="match status" value="1"/>
</dbReference>
<dbReference type="PROSITE" id="PS50263">
    <property type="entry name" value="CN_HYDROLASE"/>
    <property type="match status" value="1"/>
</dbReference>